<keyword evidence="5" id="KW-0472">Membrane</keyword>
<keyword evidence="5" id="KW-0812">Transmembrane</keyword>
<dbReference type="InterPro" id="IPR001623">
    <property type="entry name" value="DnaJ_domain"/>
</dbReference>
<keyword evidence="7" id="KW-0346">Stress response</keyword>
<proteinExistence type="predicted"/>
<keyword evidence="3" id="KW-0732">Signal</keyword>
<dbReference type="SMART" id="SM00271">
    <property type="entry name" value="DnaJ"/>
    <property type="match status" value="1"/>
</dbReference>
<protein>
    <submittedName>
        <fullName evidence="7">Heat shock protein DnaJ domain protein</fullName>
    </submittedName>
</protein>
<evidence type="ECO:0000256" key="2">
    <source>
        <dbReference type="ARBA" id="ARBA00022705"/>
    </source>
</evidence>
<keyword evidence="5" id="KW-1133">Transmembrane helix</keyword>
<dbReference type="KEGG" id="cle:Clole_2632"/>
<dbReference type="PROSITE" id="PS50076">
    <property type="entry name" value="DNAJ_2"/>
    <property type="match status" value="1"/>
</dbReference>
<dbReference type="GO" id="GO:0051087">
    <property type="term" value="F:protein-folding chaperone binding"/>
    <property type="evidence" value="ECO:0007669"/>
    <property type="project" value="TreeGrafter"/>
</dbReference>
<evidence type="ECO:0000313" key="7">
    <source>
        <dbReference type="EMBL" id="ADZ84333.1"/>
    </source>
</evidence>
<organism evidence="7 8">
    <name type="scientific">Cellulosilyticum lentocellum (strain ATCC 49066 / DSM 5427 / NCIMB 11756 / RHM5)</name>
    <name type="common">Clostridium lentocellum</name>
    <dbReference type="NCBI Taxonomy" id="642492"/>
    <lineage>
        <taxon>Bacteria</taxon>
        <taxon>Bacillati</taxon>
        <taxon>Bacillota</taxon>
        <taxon>Clostridia</taxon>
        <taxon>Lachnospirales</taxon>
        <taxon>Cellulosilyticaceae</taxon>
        <taxon>Cellulosilyticum</taxon>
    </lineage>
</organism>
<dbReference type="EMBL" id="CP002582">
    <property type="protein sequence ID" value="ADZ84333.1"/>
    <property type="molecule type" value="Genomic_DNA"/>
</dbReference>
<gene>
    <name evidence="7" type="ordered locus">Clole_2632</name>
</gene>
<dbReference type="STRING" id="642492.Clole_2632"/>
<dbReference type="GO" id="GO:0051787">
    <property type="term" value="F:misfolded protein binding"/>
    <property type="evidence" value="ECO:0007669"/>
    <property type="project" value="TreeGrafter"/>
</dbReference>
<feature type="domain" description="J" evidence="6">
    <location>
        <begin position="235"/>
        <end position="299"/>
    </location>
</feature>
<dbReference type="eggNOG" id="COG1076">
    <property type="taxonomic scope" value="Bacteria"/>
</dbReference>
<feature type="transmembrane region" description="Helical" evidence="5">
    <location>
        <begin position="42"/>
        <end position="65"/>
    </location>
</feature>
<name>F2JIG7_CELLD</name>
<evidence type="ECO:0000256" key="4">
    <source>
        <dbReference type="ARBA" id="ARBA00022824"/>
    </source>
</evidence>
<evidence type="ECO:0000313" key="8">
    <source>
        <dbReference type="Proteomes" id="UP000008467"/>
    </source>
</evidence>
<accession>F2JIG7</accession>
<dbReference type="SUPFAM" id="SSF46565">
    <property type="entry name" value="Chaperone J-domain"/>
    <property type="match status" value="1"/>
</dbReference>
<dbReference type="InterPro" id="IPR051727">
    <property type="entry name" value="DnaJ_C3_Co-chaperones"/>
</dbReference>
<dbReference type="PANTHER" id="PTHR44140">
    <property type="entry name" value="LD25575P"/>
    <property type="match status" value="1"/>
</dbReference>
<evidence type="ECO:0000256" key="1">
    <source>
        <dbReference type="ARBA" id="ARBA00004240"/>
    </source>
</evidence>
<sequence length="299" mass="33714">MFIVDFLMELLGLGMSLFLWLIKFALAGLVGAIAYFKGRNSWIWAGLTLILPWPFPIFILIGICYMPKKYPKLPKEIRDEPAFKDKNPVIASMMALSAMIAKSDGSVTKDEIHFIKQFIAGHFGMSASELNSYAEAFDYGKDHPEHYQIFTQVVKTYYGHRRDIILALAYLFIGIAMQGGDTNTAKENMTRQILLDLGISAYEYQAIRAAFTGESYGYQGGGNPSMQSREDLVKKYSEVLGVSPDASLSEIKKAYRKLVKEYHPDKLASGSVPEDYIAFANQKIRDINEAYEYLEKVKS</sequence>
<dbReference type="Gene3D" id="1.10.287.110">
    <property type="entry name" value="DnaJ domain"/>
    <property type="match status" value="1"/>
</dbReference>
<reference evidence="7 8" key="1">
    <citation type="journal article" date="2011" name="J. Bacteriol.">
        <title>Complete genome sequence of the cellulose-degrading bacterium Cellulosilyticum lentocellum.</title>
        <authorList>
            <consortium name="US DOE Joint Genome Institute"/>
            <person name="Miller D.A."/>
            <person name="Suen G."/>
            <person name="Bruce D."/>
            <person name="Copeland A."/>
            <person name="Cheng J.F."/>
            <person name="Detter C."/>
            <person name="Goodwin L.A."/>
            <person name="Han C.S."/>
            <person name="Hauser L.J."/>
            <person name="Land M.L."/>
            <person name="Lapidus A."/>
            <person name="Lucas S."/>
            <person name="Meincke L."/>
            <person name="Pitluck S."/>
            <person name="Tapia R."/>
            <person name="Teshima H."/>
            <person name="Woyke T."/>
            <person name="Fox B.G."/>
            <person name="Angert E.R."/>
            <person name="Currie C.R."/>
        </authorList>
    </citation>
    <scope>NUCLEOTIDE SEQUENCE [LARGE SCALE GENOMIC DNA]</scope>
    <source>
        <strain evidence="8">ATCC 49066 / DSM 5427 / NCIMB 11756 / RHM5</strain>
    </source>
</reference>
<keyword evidence="8" id="KW-1185">Reference proteome</keyword>
<dbReference type="GO" id="GO:0006260">
    <property type="term" value="P:DNA replication"/>
    <property type="evidence" value="ECO:0007669"/>
    <property type="project" value="UniProtKB-KW"/>
</dbReference>
<dbReference type="InterPro" id="IPR036869">
    <property type="entry name" value="J_dom_sf"/>
</dbReference>
<dbReference type="GO" id="GO:0034975">
    <property type="term" value="P:protein folding in endoplasmic reticulum"/>
    <property type="evidence" value="ECO:0007669"/>
    <property type="project" value="TreeGrafter"/>
</dbReference>
<feature type="transmembrane region" description="Helical" evidence="5">
    <location>
        <begin position="12"/>
        <end position="36"/>
    </location>
</feature>
<dbReference type="PRINTS" id="PR00625">
    <property type="entry name" value="JDOMAIN"/>
</dbReference>
<evidence type="ECO:0000256" key="3">
    <source>
        <dbReference type="ARBA" id="ARBA00022729"/>
    </source>
</evidence>
<dbReference type="InterPro" id="IPR029024">
    <property type="entry name" value="TerB-like"/>
</dbReference>
<dbReference type="AlphaFoldDB" id="F2JIG7"/>
<evidence type="ECO:0000259" key="6">
    <source>
        <dbReference type="PROSITE" id="PS50076"/>
    </source>
</evidence>
<dbReference type="InterPro" id="IPR007791">
    <property type="entry name" value="DjlA_N"/>
</dbReference>
<dbReference type="Proteomes" id="UP000008467">
    <property type="component" value="Chromosome"/>
</dbReference>
<dbReference type="HOGENOM" id="CLU_929682_0_0_9"/>
<dbReference type="SUPFAM" id="SSF158682">
    <property type="entry name" value="TerB-like"/>
    <property type="match status" value="1"/>
</dbReference>
<keyword evidence="4" id="KW-0256">Endoplasmic reticulum</keyword>
<evidence type="ECO:0000256" key="5">
    <source>
        <dbReference type="SAM" id="Phobius"/>
    </source>
</evidence>
<dbReference type="PANTHER" id="PTHR44140:SF2">
    <property type="entry name" value="LD25575P"/>
    <property type="match status" value="1"/>
</dbReference>
<keyword evidence="2" id="KW-0235">DNA replication</keyword>
<comment type="subcellular location">
    <subcellularLocation>
        <location evidence="1">Endoplasmic reticulum</location>
    </subcellularLocation>
</comment>
<dbReference type="Pfam" id="PF00226">
    <property type="entry name" value="DnaJ"/>
    <property type="match status" value="1"/>
</dbReference>
<dbReference type="CDD" id="cd06257">
    <property type="entry name" value="DnaJ"/>
    <property type="match status" value="1"/>
</dbReference>
<dbReference type="Pfam" id="PF05099">
    <property type="entry name" value="TerB"/>
    <property type="match status" value="1"/>
</dbReference>
<dbReference type="Gene3D" id="1.10.3680.10">
    <property type="entry name" value="TerB-like"/>
    <property type="match status" value="1"/>
</dbReference>